<feature type="non-terminal residue" evidence="1">
    <location>
        <position position="1"/>
    </location>
</feature>
<comment type="caution">
    <text evidence="1">The sequence shown here is derived from an EMBL/GenBank/DDBJ whole genome shotgun (WGS) entry which is preliminary data.</text>
</comment>
<sequence length="21" mass="2152">DVGAYVLTSVLGVSSLRELSS</sequence>
<accession>A0A392RHC4</accession>
<dbReference type="EMBL" id="LXQA010223427">
    <property type="protein sequence ID" value="MCI35444.1"/>
    <property type="molecule type" value="Genomic_DNA"/>
</dbReference>
<name>A0A392RHC4_9FABA</name>
<dbReference type="AlphaFoldDB" id="A0A392RHC4"/>
<evidence type="ECO:0000313" key="2">
    <source>
        <dbReference type="Proteomes" id="UP000265520"/>
    </source>
</evidence>
<protein>
    <submittedName>
        <fullName evidence="1">Uncharacterized protein</fullName>
    </submittedName>
</protein>
<evidence type="ECO:0000313" key="1">
    <source>
        <dbReference type="EMBL" id="MCI35444.1"/>
    </source>
</evidence>
<organism evidence="1 2">
    <name type="scientific">Trifolium medium</name>
    <dbReference type="NCBI Taxonomy" id="97028"/>
    <lineage>
        <taxon>Eukaryota</taxon>
        <taxon>Viridiplantae</taxon>
        <taxon>Streptophyta</taxon>
        <taxon>Embryophyta</taxon>
        <taxon>Tracheophyta</taxon>
        <taxon>Spermatophyta</taxon>
        <taxon>Magnoliopsida</taxon>
        <taxon>eudicotyledons</taxon>
        <taxon>Gunneridae</taxon>
        <taxon>Pentapetalae</taxon>
        <taxon>rosids</taxon>
        <taxon>fabids</taxon>
        <taxon>Fabales</taxon>
        <taxon>Fabaceae</taxon>
        <taxon>Papilionoideae</taxon>
        <taxon>50 kb inversion clade</taxon>
        <taxon>NPAAA clade</taxon>
        <taxon>Hologalegina</taxon>
        <taxon>IRL clade</taxon>
        <taxon>Trifolieae</taxon>
        <taxon>Trifolium</taxon>
    </lineage>
</organism>
<proteinExistence type="predicted"/>
<dbReference type="Proteomes" id="UP000265520">
    <property type="component" value="Unassembled WGS sequence"/>
</dbReference>
<keyword evidence="2" id="KW-1185">Reference proteome</keyword>
<reference evidence="1 2" key="1">
    <citation type="journal article" date="2018" name="Front. Plant Sci.">
        <title>Red Clover (Trifolium pratense) and Zigzag Clover (T. medium) - A Picture of Genomic Similarities and Differences.</title>
        <authorList>
            <person name="Dluhosova J."/>
            <person name="Istvanek J."/>
            <person name="Nedelnik J."/>
            <person name="Repkova J."/>
        </authorList>
    </citation>
    <scope>NUCLEOTIDE SEQUENCE [LARGE SCALE GENOMIC DNA]</scope>
    <source>
        <strain evidence="2">cv. 10/8</strain>
        <tissue evidence="1">Leaf</tissue>
    </source>
</reference>